<evidence type="ECO:0000256" key="1">
    <source>
        <dbReference type="SAM" id="MobiDB-lite"/>
    </source>
</evidence>
<feature type="compositionally biased region" description="Acidic residues" evidence="1">
    <location>
        <begin position="278"/>
        <end position="287"/>
    </location>
</feature>
<dbReference type="EMBL" id="HBEL01008077">
    <property type="protein sequence ID" value="CAD8407735.1"/>
    <property type="molecule type" value="Transcribed_RNA"/>
</dbReference>
<evidence type="ECO:0000256" key="2">
    <source>
        <dbReference type="SAM" id="SignalP"/>
    </source>
</evidence>
<reference evidence="3" key="1">
    <citation type="submission" date="2021-01" db="EMBL/GenBank/DDBJ databases">
        <authorList>
            <person name="Corre E."/>
            <person name="Pelletier E."/>
            <person name="Niang G."/>
            <person name="Scheremetjew M."/>
            <person name="Finn R."/>
            <person name="Kale V."/>
            <person name="Holt S."/>
            <person name="Cochrane G."/>
            <person name="Meng A."/>
            <person name="Brown T."/>
            <person name="Cohen L."/>
        </authorList>
    </citation>
    <scope>NUCLEOTIDE SEQUENCE</scope>
    <source>
        <strain evidence="3">CCAP1064/1</strain>
    </source>
</reference>
<organism evidence="3">
    <name type="scientific">Proboscia inermis</name>
    <dbReference type="NCBI Taxonomy" id="420281"/>
    <lineage>
        <taxon>Eukaryota</taxon>
        <taxon>Sar</taxon>
        <taxon>Stramenopiles</taxon>
        <taxon>Ochrophyta</taxon>
        <taxon>Bacillariophyta</taxon>
        <taxon>Coscinodiscophyceae</taxon>
        <taxon>Rhizosoleniophycidae</taxon>
        <taxon>Rhizosoleniales</taxon>
        <taxon>Rhizosoleniaceae</taxon>
        <taxon>Proboscia</taxon>
    </lineage>
</organism>
<feature type="region of interest" description="Disordered" evidence="1">
    <location>
        <begin position="265"/>
        <end position="296"/>
    </location>
</feature>
<evidence type="ECO:0000313" key="3">
    <source>
        <dbReference type="EMBL" id="CAD8407735.1"/>
    </source>
</evidence>
<protein>
    <submittedName>
        <fullName evidence="3">Uncharacterized protein</fullName>
    </submittedName>
</protein>
<feature type="chain" id="PRO_5031225976" evidence="2">
    <location>
        <begin position="24"/>
        <end position="296"/>
    </location>
</feature>
<dbReference type="AlphaFoldDB" id="A0A7S0G834"/>
<gene>
    <name evidence="3" type="ORF">PINE0816_LOCUS3854</name>
</gene>
<keyword evidence="2" id="KW-0732">Signal</keyword>
<name>A0A7S0G834_9STRA</name>
<feature type="signal peptide" evidence="2">
    <location>
        <begin position="1"/>
        <end position="23"/>
    </location>
</feature>
<sequence>MIAANTYWTRLGLLLLITQDVLQYVSSFAAKGNNPSLAAFDRFSAKCPADIDSVRQFGTRFVKEFDSQNKEVIWVTVFRSNNNLPSVIREDFFSAMQIATNIEEPSTQPSTQFTDKIESYVGNQTPVAVARLRPLDTQQNSGWIMDCMQCSLKKETQDPNCDGGSEHTEALGVCVDELIKHHLSIRRDIQFAGSIKCKATIVSAKVLEARGFGEYDKLGKDMISHISSSDALIKYSERLCDVQGVCANNPQIRDRTLQIISLLGKSDDDKEGGSTGEENNEADDDYDPWASVKKFY</sequence>
<proteinExistence type="predicted"/>
<accession>A0A7S0G834</accession>